<keyword evidence="1" id="KW-0472">Membrane</keyword>
<keyword evidence="3" id="KW-1185">Reference proteome</keyword>
<comment type="caution">
    <text evidence="2">The sequence shown here is derived from an EMBL/GenBank/DDBJ whole genome shotgun (WGS) entry which is preliminary data.</text>
</comment>
<name>A0A413R807_9FIRM</name>
<dbReference type="AlphaFoldDB" id="A0A413R807"/>
<keyword evidence="1" id="KW-0812">Transmembrane</keyword>
<organism evidence="2 3">
    <name type="scientific">Eubacterium ventriosum</name>
    <dbReference type="NCBI Taxonomy" id="39496"/>
    <lineage>
        <taxon>Bacteria</taxon>
        <taxon>Bacillati</taxon>
        <taxon>Bacillota</taxon>
        <taxon>Clostridia</taxon>
        <taxon>Eubacteriales</taxon>
        <taxon>Eubacteriaceae</taxon>
        <taxon>Eubacterium</taxon>
    </lineage>
</organism>
<dbReference type="Proteomes" id="UP000284779">
    <property type="component" value="Unassembled WGS sequence"/>
</dbReference>
<evidence type="ECO:0000256" key="1">
    <source>
        <dbReference type="SAM" id="Phobius"/>
    </source>
</evidence>
<proteinExistence type="predicted"/>
<dbReference type="SUPFAM" id="SSF75011">
    <property type="entry name" value="3-carboxy-cis,cis-mucoante lactonizing enzyme"/>
    <property type="match status" value="1"/>
</dbReference>
<gene>
    <name evidence="2" type="ORF">DW944_07315</name>
</gene>
<evidence type="ECO:0000313" key="2">
    <source>
        <dbReference type="EMBL" id="RHA18326.1"/>
    </source>
</evidence>
<accession>A0A413R807</accession>
<dbReference type="EMBL" id="QSFD01000006">
    <property type="protein sequence ID" value="RHA18326.1"/>
    <property type="molecule type" value="Genomic_DNA"/>
</dbReference>
<reference evidence="2 3" key="1">
    <citation type="submission" date="2018-08" db="EMBL/GenBank/DDBJ databases">
        <title>A genome reference for cultivated species of the human gut microbiota.</title>
        <authorList>
            <person name="Zou Y."/>
            <person name="Xue W."/>
            <person name="Luo G."/>
        </authorList>
    </citation>
    <scope>NUCLEOTIDE SEQUENCE [LARGE SCALE GENOMIC DNA]</scope>
    <source>
        <strain evidence="2 3">AM44-11BH</strain>
    </source>
</reference>
<sequence length="711" mass="79695">MGDEMKKKVIAVVAIVLIFAIAVVIGINFNKKQSKNNKQSNSGQATSTYNGKLPGIDLYYGSQKVGSLNGYTMDMEEEHMRDVIVPVNTDRTVPITISTNGNKVSEISYEMKSTEDNRLIDNGTLDGWKQKDGKITLNYQASAIMEQGTEYFWEIIIKTDKYEQINYYARVMATDKEFVTEQIKFAKNFAQTALKGEGASKLAQYIEPDSSLPNDNLGQTTIKSSYNSLIWTSLKPELISDITITAKEFCIKDTGEAGTYTMNYQIRTTNAEKVKEKYNVSETITIWSCAGRIYVLAYDREVNQIWTADKNNVGGSFIDLGIQKETKADFVESSNQQFMAFQVNGDVYVMDLNERKIKQVYNLNAKNAEQLNNTKARVITVDDKGNVDYMIYGYSKAKEHVGENGISILRYNYESNSSKEAAFVPCKVPAYNLEKQLSQLCYVGDGTLYIMMNNTIYYANLKTKEWGALVENVEDGSFAINSDGSMLAYNTSGKAYDTENITIVNLKNGEKKTIEAGADNIITVYGYTGTNLIYGIGSQSDVSKKSFVPVSKLVIVDKDYKEVKSYSQNNIYITGVEITDNIINIKRYKGKSQISDDQLLDNTETKKPVAKTSYYVDDVKQKELALAFTNALDGTKQLSVEKIGKVTFDSSSKVNATFESKEENNYYVYGYGKLQGIYSDKNAATNAAKATYGLVTDNRGHKIWVFEENYN</sequence>
<keyword evidence="1" id="KW-1133">Transmembrane helix</keyword>
<protein>
    <submittedName>
        <fullName evidence="2">Uncharacterized protein</fullName>
    </submittedName>
</protein>
<feature type="transmembrane region" description="Helical" evidence="1">
    <location>
        <begin position="9"/>
        <end position="29"/>
    </location>
</feature>
<evidence type="ECO:0000313" key="3">
    <source>
        <dbReference type="Proteomes" id="UP000284779"/>
    </source>
</evidence>